<reference evidence="28" key="1">
    <citation type="submission" date="2025-08" db="UniProtKB">
        <authorList>
            <consortium name="RefSeq"/>
        </authorList>
    </citation>
    <scope>IDENTIFICATION</scope>
</reference>
<dbReference type="GO" id="GO:0005242">
    <property type="term" value="F:inward rectifier potassium channel activity"/>
    <property type="evidence" value="ECO:0007669"/>
    <property type="project" value="UniProtKB-ARBA"/>
</dbReference>
<dbReference type="RefSeq" id="XP_022110075.1">
    <property type="nucleotide sequence ID" value="XM_022254383.1"/>
</dbReference>
<feature type="domain" description="Cyclic nucleotide-binding" evidence="24">
    <location>
        <begin position="587"/>
        <end position="684"/>
    </location>
</feature>
<dbReference type="SMART" id="SM00086">
    <property type="entry name" value="PAC"/>
    <property type="match status" value="1"/>
</dbReference>
<dbReference type="SUPFAM" id="SSF51206">
    <property type="entry name" value="cAMP-binding domain-like"/>
    <property type="match status" value="1"/>
</dbReference>
<proteinExistence type="inferred from homology"/>
<dbReference type="PROSITE" id="PS50113">
    <property type="entry name" value="PAC"/>
    <property type="match status" value="1"/>
</dbReference>
<protein>
    <recommendedName>
        <fullName evidence="18">Voltage-gated inwardly rectifying potassium channel KCNH3</fullName>
    </recommendedName>
    <alternativeName>
        <fullName evidence="20">Ether-a-go-go-like potassium channel 2</fullName>
    </alternativeName>
    <alternativeName>
        <fullName evidence="19">Potassium voltage-gated channel subfamily H member 3</fullName>
    </alternativeName>
    <alternativeName>
        <fullName evidence="21">Voltage-gated potassium channel subunit Kv12.2</fullName>
    </alternativeName>
</protein>
<feature type="region of interest" description="Disordered" evidence="22">
    <location>
        <begin position="137"/>
        <end position="172"/>
    </location>
</feature>
<keyword evidence="6" id="KW-0631">Potassium channel</keyword>
<evidence type="ECO:0000256" key="17">
    <source>
        <dbReference type="ARBA" id="ARBA00065546"/>
    </source>
</evidence>
<evidence type="ECO:0000256" key="8">
    <source>
        <dbReference type="ARBA" id="ARBA00022958"/>
    </source>
</evidence>
<keyword evidence="3" id="KW-1003">Cell membrane</keyword>
<dbReference type="SUPFAM" id="SSF81324">
    <property type="entry name" value="Voltage-gated potassium channels"/>
    <property type="match status" value="1"/>
</dbReference>
<evidence type="ECO:0000256" key="18">
    <source>
        <dbReference type="ARBA" id="ARBA00072860"/>
    </source>
</evidence>
<feature type="domain" description="PAC" evidence="26">
    <location>
        <begin position="93"/>
        <end position="145"/>
    </location>
</feature>
<keyword evidence="7" id="KW-0851">Voltage-gated channel</keyword>
<dbReference type="FunFam" id="2.60.120.10:FF:000061">
    <property type="entry name" value="Potassium voltage-gated channel subfamily H member 3"/>
    <property type="match status" value="1"/>
</dbReference>
<dbReference type="GO" id="GO:0042391">
    <property type="term" value="P:regulation of membrane potential"/>
    <property type="evidence" value="ECO:0007669"/>
    <property type="project" value="TreeGrafter"/>
</dbReference>
<evidence type="ECO:0000256" key="4">
    <source>
        <dbReference type="ARBA" id="ARBA00022538"/>
    </source>
</evidence>
<evidence type="ECO:0000256" key="10">
    <source>
        <dbReference type="ARBA" id="ARBA00023065"/>
    </source>
</evidence>
<feature type="compositionally biased region" description="Acidic residues" evidence="22">
    <location>
        <begin position="1024"/>
        <end position="1033"/>
    </location>
</feature>
<feature type="region of interest" description="Disordered" evidence="22">
    <location>
        <begin position="718"/>
        <end position="741"/>
    </location>
</feature>
<dbReference type="FunFam" id="3.30.450.20:FF:000001">
    <property type="entry name" value="Potassium voltage-gated channel subfamily H member 7"/>
    <property type="match status" value="1"/>
</dbReference>
<dbReference type="InterPro" id="IPR014710">
    <property type="entry name" value="RmlC-like_jellyroll"/>
</dbReference>
<keyword evidence="10" id="KW-0406">Ion transport</keyword>
<evidence type="ECO:0000256" key="1">
    <source>
        <dbReference type="ARBA" id="ARBA00004651"/>
    </source>
</evidence>
<dbReference type="OMA" id="SWDREGM"/>
<keyword evidence="9 23" id="KW-1133">Transmembrane helix</keyword>
<evidence type="ECO:0000256" key="19">
    <source>
        <dbReference type="ARBA" id="ARBA00075971"/>
    </source>
</evidence>
<dbReference type="InterPro" id="IPR003950">
    <property type="entry name" value="K_chnl_volt-dep_ELK"/>
</dbReference>
<sequence length="1033" mass="116228">MPARKGLLAPQNTFLDTIATRFDGTHSNFVLGNAQVPNTYPIVYCSDGFCELTGFTRAEVMQKSCACKFLFGKDTPQEKIEEIQTVLDNQEEYKTEVIFQKKDLTPFWCLLDIVPIKNEKAEVVLFLASHKDITKSKTMNSVNGHTGDGEDEDDENEDEDDTNNYLSDSDELPSNYNYARRRSRAVLYHLSGHLKEQEKKKRRKLKLNSHSLLAPKRTVLPEYKVAAMKKSKFIILHYSTFKSIWDWLVLIATLYIAIVVPYNVAVKPQKHTVTTVLDIMVEVLFLTDIGVNFTTTFVSKTGVVVYERKEIAMHYVKTWFFIDVLAAVPFDFIVTVSNIKTVATIQLLKLARLLRLLRLLQKIERYSQYSAITLTFLMIAFALLAHWLGCVWYGIGTMERGNMETWNLGWINNLGVDLNTPIVRNDSDSGPRDASKYITSLYFTLSSLTSVGFGNVSANTDIEKIFTIIVMLIGALCHAAVFGNVTAIVQRMYSRRALYHLKLRDLKDFVRSHHIPANLKTRMNEYFNTSWSNNMGIDTMEMLHRFPEELRADVTMHLHKEFLQLPIFGEASQGCLRSLSLRVKTGFCAPGEYIIHQGDSLNSLYFLLNGSMEILRQGMVVAILGKGDLFGCDLYDTDTCIQSSGDVHALTYCDLMLVSRHELQDVLNNYPEYLSKFKEEISRDLTFNLREGCDQDPDPFAPDYEDSRPSRLTSISELNDEEEEEAAHAEKAKDVESRSVATETIEMRPLDKNKHMLLDVNNSVNSGLPPDLSPRVVDGVEDNTNDYKREHRFDFSPNTHQQASRHHSLTMAPKQRLINHYNSGMRQSFTSPQLAHVSRSRSVSSESICTEDLKHEIEYTRNSVERLDRQVSNLSKDVSNLSQDLKAVVRLLQVISPATASTSNPSGVNNGPHSSPVKSPNNGGGFVARTKPGAKETRFEDIVHVQRRDGVLETSLGSGILETSLSSGLPSTSSIHKPPSSASLQSLVGATAKPEGPVRETNIILFQDPEPSEQAQGGKKDLFDFDSESGTDL</sequence>
<dbReference type="NCBIfam" id="TIGR00229">
    <property type="entry name" value="sensory_box"/>
    <property type="match status" value="1"/>
</dbReference>
<keyword evidence="12" id="KW-0325">Glycoprotein</keyword>
<dbReference type="InterPro" id="IPR018490">
    <property type="entry name" value="cNMP-bd_dom_sf"/>
</dbReference>
<dbReference type="CDD" id="cd00130">
    <property type="entry name" value="PAS"/>
    <property type="match status" value="1"/>
</dbReference>
<feature type="compositionally biased region" description="Acidic residues" evidence="22">
    <location>
        <begin position="149"/>
        <end position="162"/>
    </location>
</feature>
<evidence type="ECO:0000256" key="22">
    <source>
        <dbReference type="SAM" id="MobiDB-lite"/>
    </source>
</evidence>
<dbReference type="Gene3D" id="3.30.450.20">
    <property type="entry name" value="PAS domain"/>
    <property type="match status" value="1"/>
</dbReference>
<evidence type="ECO:0000259" key="25">
    <source>
        <dbReference type="PROSITE" id="PS50112"/>
    </source>
</evidence>
<evidence type="ECO:0000256" key="15">
    <source>
        <dbReference type="ARBA" id="ARBA00053640"/>
    </source>
</evidence>
<keyword evidence="4" id="KW-0633">Potassium transport</keyword>
<evidence type="ECO:0000256" key="20">
    <source>
        <dbReference type="ARBA" id="ARBA00076368"/>
    </source>
</evidence>
<feature type="transmembrane region" description="Helical" evidence="23">
    <location>
        <begin position="369"/>
        <end position="395"/>
    </location>
</feature>
<evidence type="ECO:0000256" key="6">
    <source>
        <dbReference type="ARBA" id="ARBA00022826"/>
    </source>
</evidence>
<comment type="subunit">
    <text evidence="17">The potassium channel is probably composed of a homo- or heterotetrameric complex of pore-forming alpha subunits that can associate with modulating beta subunits. Interacts with KCNE1 and KCNE3; these interactions regulate KCNH3 trafficking to the plasma membrane and its subsequent voltage-gated potassium channel activity.</text>
</comment>
<keyword evidence="2" id="KW-0813">Transport</keyword>
<dbReference type="FunFam" id="1.10.287.70:FF:000123">
    <property type="entry name" value="Potassium channel KAT3"/>
    <property type="match status" value="1"/>
</dbReference>
<dbReference type="Proteomes" id="UP000694845">
    <property type="component" value="Unplaced"/>
</dbReference>
<dbReference type="Pfam" id="PF13426">
    <property type="entry name" value="PAS_9"/>
    <property type="match status" value="1"/>
</dbReference>
<dbReference type="KEGG" id="aplc:110989765"/>
<evidence type="ECO:0000256" key="13">
    <source>
        <dbReference type="ARBA" id="ARBA00023303"/>
    </source>
</evidence>
<evidence type="ECO:0000256" key="2">
    <source>
        <dbReference type="ARBA" id="ARBA00022448"/>
    </source>
</evidence>
<feature type="region of interest" description="Disordered" evidence="22">
    <location>
        <begin position="899"/>
        <end position="933"/>
    </location>
</feature>
<evidence type="ECO:0000256" key="5">
    <source>
        <dbReference type="ARBA" id="ARBA00022692"/>
    </source>
</evidence>
<dbReference type="GO" id="GO:0034702">
    <property type="term" value="C:monoatomic ion channel complex"/>
    <property type="evidence" value="ECO:0007669"/>
    <property type="project" value="UniProtKB-KW"/>
</dbReference>
<evidence type="ECO:0000256" key="3">
    <source>
        <dbReference type="ARBA" id="ARBA00022475"/>
    </source>
</evidence>
<evidence type="ECO:0000256" key="23">
    <source>
        <dbReference type="SAM" id="Phobius"/>
    </source>
</evidence>
<dbReference type="InterPro" id="IPR000700">
    <property type="entry name" value="PAS-assoc_C"/>
</dbReference>
<gene>
    <name evidence="28" type="primary">LOC110989765</name>
</gene>
<name>A0A8B7ZZC2_ACAPL</name>
<dbReference type="PANTHER" id="PTHR10217:SF637">
    <property type="entry name" value="EAG-LIKE K[+] CHANNEL, ISOFORM A"/>
    <property type="match status" value="1"/>
</dbReference>
<dbReference type="InterPro" id="IPR005821">
    <property type="entry name" value="Ion_trans_dom"/>
</dbReference>
<dbReference type="SUPFAM" id="SSF55785">
    <property type="entry name" value="PYP-like sensor domain (PAS domain)"/>
    <property type="match status" value="1"/>
</dbReference>
<evidence type="ECO:0000259" key="24">
    <source>
        <dbReference type="PROSITE" id="PS50042"/>
    </source>
</evidence>
<feature type="domain" description="PAS" evidence="25">
    <location>
        <begin position="42"/>
        <end position="90"/>
    </location>
</feature>
<dbReference type="CDD" id="cd00038">
    <property type="entry name" value="CAP_ED"/>
    <property type="match status" value="1"/>
</dbReference>
<dbReference type="PRINTS" id="PR01465">
    <property type="entry name" value="ELKCHANNEL"/>
</dbReference>
<evidence type="ECO:0000256" key="9">
    <source>
        <dbReference type="ARBA" id="ARBA00022989"/>
    </source>
</evidence>
<dbReference type="Gene3D" id="1.10.1200.260">
    <property type="match status" value="1"/>
</dbReference>
<dbReference type="Gene3D" id="2.60.120.10">
    <property type="entry name" value="Jelly Rolls"/>
    <property type="match status" value="1"/>
</dbReference>
<feature type="transmembrane region" description="Helical" evidence="23">
    <location>
        <begin position="465"/>
        <end position="489"/>
    </location>
</feature>
<dbReference type="InterPro" id="IPR050818">
    <property type="entry name" value="KCNH_animal-type"/>
</dbReference>
<dbReference type="Gene3D" id="1.10.287.70">
    <property type="match status" value="1"/>
</dbReference>
<evidence type="ECO:0000256" key="21">
    <source>
        <dbReference type="ARBA" id="ARBA00082966"/>
    </source>
</evidence>
<comment type="similarity">
    <text evidence="16">Belongs to the potassium channel family. H (Eag) (TC 1.A.1.20) subfamily. Kv12.2/KCNH3 sub-subfamily.</text>
</comment>
<feature type="compositionally biased region" description="Basic and acidic residues" evidence="22">
    <location>
        <begin position="726"/>
        <end position="737"/>
    </location>
</feature>
<dbReference type="InterPro" id="IPR001610">
    <property type="entry name" value="PAC"/>
</dbReference>
<dbReference type="PANTHER" id="PTHR10217">
    <property type="entry name" value="VOLTAGE AND LIGAND GATED POTASSIUM CHANNEL"/>
    <property type="match status" value="1"/>
</dbReference>
<feature type="region of interest" description="Disordered" evidence="22">
    <location>
        <begin position="1006"/>
        <end position="1033"/>
    </location>
</feature>
<keyword evidence="13" id="KW-0407">Ion channel</keyword>
<feature type="compositionally biased region" description="Polar residues" evidence="22">
    <location>
        <begin position="899"/>
        <end position="921"/>
    </location>
</feature>
<feature type="transmembrane region" description="Helical" evidence="23">
    <location>
        <begin position="244"/>
        <end position="264"/>
    </location>
</feature>
<evidence type="ECO:0000256" key="14">
    <source>
        <dbReference type="ARBA" id="ARBA00034430"/>
    </source>
</evidence>
<dbReference type="InterPro" id="IPR000595">
    <property type="entry name" value="cNMP-bd_dom"/>
</dbReference>
<evidence type="ECO:0000256" key="12">
    <source>
        <dbReference type="ARBA" id="ARBA00023180"/>
    </source>
</evidence>
<dbReference type="AlphaFoldDB" id="A0A8B7ZZC2"/>
<keyword evidence="5 23" id="KW-0812">Transmembrane</keyword>
<evidence type="ECO:0000313" key="27">
    <source>
        <dbReference type="Proteomes" id="UP000694845"/>
    </source>
</evidence>
<evidence type="ECO:0000256" key="16">
    <source>
        <dbReference type="ARBA" id="ARBA00060723"/>
    </source>
</evidence>
<dbReference type="OrthoDB" id="432483at2759"/>
<dbReference type="GO" id="GO:0005886">
    <property type="term" value="C:plasma membrane"/>
    <property type="evidence" value="ECO:0007669"/>
    <property type="project" value="UniProtKB-SubCell"/>
</dbReference>
<dbReference type="PROSITE" id="PS50112">
    <property type="entry name" value="PAS"/>
    <property type="match status" value="1"/>
</dbReference>
<organism evidence="27 28">
    <name type="scientific">Acanthaster planci</name>
    <name type="common">Crown-of-thorns starfish</name>
    <dbReference type="NCBI Taxonomy" id="133434"/>
    <lineage>
        <taxon>Eukaryota</taxon>
        <taxon>Metazoa</taxon>
        <taxon>Echinodermata</taxon>
        <taxon>Eleutherozoa</taxon>
        <taxon>Asterozoa</taxon>
        <taxon>Asteroidea</taxon>
        <taxon>Valvatacea</taxon>
        <taxon>Valvatida</taxon>
        <taxon>Acanthasteridae</taxon>
        <taxon>Acanthaster</taxon>
    </lineage>
</organism>
<comment type="subcellular location">
    <subcellularLocation>
        <location evidence="1">Cell membrane</location>
        <topology evidence="1">Multi-pass membrane protein</topology>
    </subcellularLocation>
</comment>
<dbReference type="SMART" id="SM00100">
    <property type="entry name" value="cNMP"/>
    <property type="match status" value="1"/>
</dbReference>
<evidence type="ECO:0000259" key="26">
    <source>
        <dbReference type="PROSITE" id="PS50113"/>
    </source>
</evidence>
<accession>A0A8B7ZZC2</accession>
<dbReference type="InterPro" id="IPR035965">
    <property type="entry name" value="PAS-like_dom_sf"/>
</dbReference>
<dbReference type="GeneID" id="110989765"/>
<dbReference type="FunFam" id="1.10.1200.260:FF:000002">
    <property type="entry name" value="Potassium voltage-gated channel subfamily H member 8"/>
    <property type="match status" value="1"/>
</dbReference>
<keyword evidence="27" id="KW-1185">Reference proteome</keyword>
<dbReference type="PROSITE" id="PS50042">
    <property type="entry name" value="CNMP_BINDING_3"/>
    <property type="match status" value="1"/>
</dbReference>
<keyword evidence="11 23" id="KW-0472">Membrane</keyword>
<dbReference type="InterPro" id="IPR000014">
    <property type="entry name" value="PAS"/>
</dbReference>
<evidence type="ECO:0000313" key="28">
    <source>
        <dbReference type="RefSeq" id="XP_022110075.1"/>
    </source>
</evidence>
<dbReference type="InterPro" id="IPR003938">
    <property type="entry name" value="K_chnl_volt-dep_EAG/ELK/ERG"/>
</dbReference>
<evidence type="ECO:0000256" key="11">
    <source>
        <dbReference type="ARBA" id="ARBA00023136"/>
    </source>
</evidence>
<dbReference type="PRINTS" id="PR01463">
    <property type="entry name" value="EAGCHANLFMLY"/>
</dbReference>
<comment type="function">
    <text evidence="15">Pore-forming (alpha) subunit of a voltage-gated inwardly rectifying potassium channel. Charactherized by a fast rate of activation during depolarization followed by a rapid inactivation at much more depolarized value causing inward rectification due to a C-type inactivation mechanism. Exhibits a rapid recovery from inactivation.</text>
</comment>
<comment type="catalytic activity">
    <reaction evidence="14">
        <text>K(+)(in) = K(+)(out)</text>
        <dbReference type="Rhea" id="RHEA:29463"/>
        <dbReference type="ChEBI" id="CHEBI:29103"/>
    </reaction>
</comment>
<evidence type="ECO:0000256" key="7">
    <source>
        <dbReference type="ARBA" id="ARBA00022882"/>
    </source>
</evidence>
<keyword evidence="8" id="KW-0630">Potassium</keyword>
<dbReference type="Pfam" id="PF00027">
    <property type="entry name" value="cNMP_binding"/>
    <property type="match status" value="1"/>
</dbReference>
<dbReference type="Pfam" id="PF00520">
    <property type="entry name" value="Ion_trans"/>
    <property type="match status" value="1"/>
</dbReference>